<dbReference type="AlphaFoldDB" id="A0A6C0AHY6"/>
<evidence type="ECO:0000256" key="1">
    <source>
        <dbReference type="SAM" id="MobiDB-lite"/>
    </source>
</evidence>
<evidence type="ECO:0000313" key="2">
    <source>
        <dbReference type="EMBL" id="QHS79266.1"/>
    </source>
</evidence>
<name>A0A6C0AHY6_9ZZZZ</name>
<proteinExistence type="predicted"/>
<protein>
    <submittedName>
        <fullName evidence="2">Uncharacterized protein</fullName>
    </submittedName>
</protein>
<feature type="compositionally biased region" description="Basic and acidic residues" evidence="1">
    <location>
        <begin position="20"/>
        <end position="37"/>
    </location>
</feature>
<sequence length="58" mass="6765">MWAALRYEQNQAYEESLLQDSKKTKPDKVAEIAEEPDQKLTKAELREKRIQTLSGKKT</sequence>
<reference evidence="2" key="1">
    <citation type="journal article" date="2020" name="Nature">
        <title>Giant virus diversity and host interactions through global metagenomics.</title>
        <authorList>
            <person name="Schulz F."/>
            <person name="Roux S."/>
            <person name="Paez-Espino D."/>
            <person name="Jungbluth S."/>
            <person name="Walsh D.A."/>
            <person name="Denef V.J."/>
            <person name="McMahon K.D."/>
            <person name="Konstantinidis K.T."/>
            <person name="Eloe-Fadrosh E.A."/>
            <person name="Kyrpides N.C."/>
            <person name="Woyke T."/>
        </authorList>
    </citation>
    <scope>NUCLEOTIDE SEQUENCE</scope>
    <source>
        <strain evidence="2">GVMAG-S-1035118-87</strain>
    </source>
</reference>
<accession>A0A6C0AHY6</accession>
<dbReference type="EMBL" id="MN740627">
    <property type="protein sequence ID" value="QHS79266.1"/>
    <property type="molecule type" value="Genomic_DNA"/>
</dbReference>
<feature type="region of interest" description="Disordered" evidence="1">
    <location>
        <begin position="17"/>
        <end position="37"/>
    </location>
</feature>
<organism evidence="2">
    <name type="scientific">viral metagenome</name>
    <dbReference type="NCBI Taxonomy" id="1070528"/>
    <lineage>
        <taxon>unclassified sequences</taxon>
        <taxon>metagenomes</taxon>
        <taxon>organismal metagenomes</taxon>
    </lineage>
</organism>